<keyword evidence="1" id="KW-0472">Membrane</keyword>
<sequence>MEGYFRYGSLAGNPKYSCLNVTLSYAEMAKRNEKNPLLGGIYLISGILVQLAYLLTLSVIGTKEFRQMSCYKLMLVLGIMDTLCIILSCDMAGYFYAIGAEYCMFPRFQYVAGSVTNGVFNSCCALCLFLVINRFVDFWKPHVAEFFFKDNRTWFFVAISIVYGIFYAIIPPPILFNANYGTWIYHPFIPGKEKLVYISIYQTISNFIVAMGIFFCYLGICILHAVKTRGYDIKGQSATQKKIMIQAVIVCFFTMLTTGIWASMAFIPPTMTLMHIGHASWQLMHGTPALVYLFLNRSIQKRVLQRVYKLFYCRDRGLRFIGVRLHKSDHILRQLKSTLMAFFYFCLGLYVLLVDIRIVIEKHEIENTVTPTGIVFIMWNIQTLISQIFIHYWQRSNAFDAIFERFEQADLSVHVFRKERLRSQRTIKAIYSSIAFLIPIYLIFLIITKFFINITYAYTGSDHVYSFLMICTNVPTFMFLFIRLLTRDRWGDILHAIPGAIIYTYTYLGLTVVPARMQGELYKAKPILCANEAIWVPHDSEVNRLARTLAMHFDQSDLGISLELFKDATLTPSVIRRSFAVELHAPRIQFAQLRVFQRFVKM</sequence>
<evidence type="ECO:0000256" key="1">
    <source>
        <dbReference type="SAM" id="Phobius"/>
    </source>
</evidence>
<name>A0AAF3EQV2_9BILA</name>
<reference evidence="3" key="1">
    <citation type="submission" date="2024-02" db="UniProtKB">
        <authorList>
            <consortium name="WormBaseParasite"/>
        </authorList>
    </citation>
    <scope>IDENTIFICATION</scope>
</reference>
<keyword evidence="1" id="KW-1133">Transmembrane helix</keyword>
<dbReference type="WBParaSite" id="MBELARI_LOCUS16473">
    <property type="protein sequence ID" value="MBELARI_LOCUS16473"/>
    <property type="gene ID" value="MBELARI_LOCUS16473"/>
</dbReference>
<feature type="transmembrane region" description="Helical" evidence="1">
    <location>
        <begin position="279"/>
        <end position="295"/>
    </location>
</feature>
<keyword evidence="2" id="KW-1185">Reference proteome</keyword>
<accession>A0AAF3EQV2</accession>
<proteinExistence type="predicted"/>
<feature type="transmembrane region" description="Helical" evidence="1">
    <location>
        <begin position="247"/>
        <end position="267"/>
    </location>
</feature>
<dbReference type="PANTHER" id="PTHR23021:SF11">
    <property type="entry name" value="SERPENTINE RECEPTOR, CLASS T"/>
    <property type="match status" value="1"/>
</dbReference>
<evidence type="ECO:0000313" key="3">
    <source>
        <dbReference type="WBParaSite" id="MBELARI_LOCUS16473"/>
    </source>
</evidence>
<protein>
    <recommendedName>
        <fullName evidence="4">G protein-coupled receptor</fullName>
    </recommendedName>
</protein>
<feature type="transmembrane region" description="Helical" evidence="1">
    <location>
        <begin position="341"/>
        <end position="360"/>
    </location>
</feature>
<feature type="transmembrane region" description="Helical" evidence="1">
    <location>
        <begin position="464"/>
        <end position="485"/>
    </location>
</feature>
<dbReference type="InterPro" id="IPR019425">
    <property type="entry name" value="7TM_GPCR_serpentine_rcpt_Srt"/>
</dbReference>
<dbReference type="AlphaFoldDB" id="A0AAF3EQV2"/>
<feature type="transmembrane region" description="Helical" evidence="1">
    <location>
        <begin position="40"/>
        <end position="61"/>
    </location>
</feature>
<evidence type="ECO:0000313" key="2">
    <source>
        <dbReference type="Proteomes" id="UP000887575"/>
    </source>
</evidence>
<evidence type="ECO:0008006" key="4">
    <source>
        <dbReference type="Google" id="ProtNLM"/>
    </source>
</evidence>
<feature type="transmembrane region" description="Helical" evidence="1">
    <location>
        <begin position="372"/>
        <end position="393"/>
    </location>
</feature>
<feature type="transmembrane region" description="Helical" evidence="1">
    <location>
        <begin position="73"/>
        <end position="98"/>
    </location>
</feature>
<dbReference type="SUPFAM" id="SSF81321">
    <property type="entry name" value="Family A G protein-coupled receptor-like"/>
    <property type="match status" value="1"/>
</dbReference>
<feature type="transmembrane region" description="Helical" evidence="1">
    <location>
        <begin position="429"/>
        <end position="452"/>
    </location>
</feature>
<dbReference type="Pfam" id="PF10321">
    <property type="entry name" value="7TM_GPCR_Srt"/>
    <property type="match status" value="1"/>
</dbReference>
<dbReference type="Gene3D" id="1.20.1070.10">
    <property type="entry name" value="Rhodopsin 7-helix transmembrane proteins"/>
    <property type="match status" value="1"/>
</dbReference>
<feature type="transmembrane region" description="Helical" evidence="1">
    <location>
        <begin position="153"/>
        <end position="170"/>
    </location>
</feature>
<feature type="transmembrane region" description="Helical" evidence="1">
    <location>
        <begin position="110"/>
        <end position="132"/>
    </location>
</feature>
<dbReference type="PANTHER" id="PTHR23021">
    <property type="entry name" value="SERPENTINE RECEPTOR, CLASS T"/>
    <property type="match status" value="1"/>
</dbReference>
<dbReference type="Proteomes" id="UP000887575">
    <property type="component" value="Unassembled WGS sequence"/>
</dbReference>
<feature type="transmembrane region" description="Helical" evidence="1">
    <location>
        <begin position="204"/>
        <end position="226"/>
    </location>
</feature>
<keyword evidence="1" id="KW-0812">Transmembrane</keyword>
<organism evidence="2 3">
    <name type="scientific">Mesorhabditis belari</name>
    <dbReference type="NCBI Taxonomy" id="2138241"/>
    <lineage>
        <taxon>Eukaryota</taxon>
        <taxon>Metazoa</taxon>
        <taxon>Ecdysozoa</taxon>
        <taxon>Nematoda</taxon>
        <taxon>Chromadorea</taxon>
        <taxon>Rhabditida</taxon>
        <taxon>Rhabditina</taxon>
        <taxon>Rhabditomorpha</taxon>
        <taxon>Rhabditoidea</taxon>
        <taxon>Rhabditidae</taxon>
        <taxon>Mesorhabditinae</taxon>
        <taxon>Mesorhabditis</taxon>
    </lineage>
</organism>